<dbReference type="STRING" id="765440.A0A0C3AVS6"/>
<dbReference type="OrthoDB" id="3268967at2759"/>
<dbReference type="InParanoid" id="A0A0C3AVS6"/>
<protein>
    <submittedName>
        <fullName evidence="1">Uncharacterized protein</fullName>
    </submittedName>
</protein>
<dbReference type="Proteomes" id="UP000054166">
    <property type="component" value="Unassembled WGS sequence"/>
</dbReference>
<dbReference type="EMBL" id="KN833019">
    <property type="protein sequence ID" value="KIM78088.1"/>
    <property type="molecule type" value="Genomic_DNA"/>
</dbReference>
<accession>A0A0C3AVS6</accession>
<organism evidence="1 2">
    <name type="scientific">Piloderma croceum (strain F 1598)</name>
    <dbReference type="NCBI Taxonomy" id="765440"/>
    <lineage>
        <taxon>Eukaryota</taxon>
        <taxon>Fungi</taxon>
        <taxon>Dikarya</taxon>
        <taxon>Basidiomycota</taxon>
        <taxon>Agaricomycotina</taxon>
        <taxon>Agaricomycetes</taxon>
        <taxon>Agaricomycetidae</taxon>
        <taxon>Atheliales</taxon>
        <taxon>Atheliaceae</taxon>
        <taxon>Piloderma</taxon>
    </lineage>
</organism>
<proteinExistence type="predicted"/>
<evidence type="ECO:0000313" key="2">
    <source>
        <dbReference type="Proteomes" id="UP000054166"/>
    </source>
</evidence>
<feature type="non-terminal residue" evidence="1">
    <location>
        <position position="1"/>
    </location>
</feature>
<dbReference type="HOGENOM" id="CLU_142395_0_0_1"/>
<dbReference type="AlphaFoldDB" id="A0A0C3AVS6"/>
<keyword evidence="2" id="KW-1185">Reference proteome</keyword>
<evidence type="ECO:0000313" key="1">
    <source>
        <dbReference type="EMBL" id="KIM78088.1"/>
    </source>
</evidence>
<reference evidence="1 2" key="1">
    <citation type="submission" date="2014-04" db="EMBL/GenBank/DDBJ databases">
        <authorList>
            <consortium name="DOE Joint Genome Institute"/>
            <person name="Kuo A."/>
            <person name="Tarkka M."/>
            <person name="Buscot F."/>
            <person name="Kohler A."/>
            <person name="Nagy L.G."/>
            <person name="Floudas D."/>
            <person name="Copeland A."/>
            <person name="Barry K.W."/>
            <person name="Cichocki N."/>
            <person name="Veneault-Fourrey C."/>
            <person name="LaButti K."/>
            <person name="Lindquist E.A."/>
            <person name="Lipzen A."/>
            <person name="Lundell T."/>
            <person name="Morin E."/>
            <person name="Murat C."/>
            <person name="Sun H."/>
            <person name="Tunlid A."/>
            <person name="Henrissat B."/>
            <person name="Grigoriev I.V."/>
            <person name="Hibbett D.S."/>
            <person name="Martin F."/>
            <person name="Nordberg H.P."/>
            <person name="Cantor M.N."/>
            <person name="Hua S.X."/>
        </authorList>
    </citation>
    <scope>NUCLEOTIDE SEQUENCE [LARGE SCALE GENOMIC DNA]</scope>
    <source>
        <strain evidence="1 2">F 1598</strain>
    </source>
</reference>
<reference evidence="2" key="2">
    <citation type="submission" date="2015-01" db="EMBL/GenBank/DDBJ databases">
        <title>Evolutionary Origins and Diversification of the Mycorrhizal Mutualists.</title>
        <authorList>
            <consortium name="DOE Joint Genome Institute"/>
            <consortium name="Mycorrhizal Genomics Consortium"/>
            <person name="Kohler A."/>
            <person name="Kuo A."/>
            <person name="Nagy L.G."/>
            <person name="Floudas D."/>
            <person name="Copeland A."/>
            <person name="Barry K.W."/>
            <person name="Cichocki N."/>
            <person name="Veneault-Fourrey C."/>
            <person name="LaButti K."/>
            <person name="Lindquist E.A."/>
            <person name="Lipzen A."/>
            <person name="Lundell T."/>
            <person name="Morin E."/>
            <person name="Murat C."/>
            <person name="Riley R."/>
            <person name="Ohm R."/>
            <person name="Sun H."/>
            <person name="Tunlid A."/>
            <person name="Henrissat B."/>
            <person name="Grigoriev I.V."/>
            <person name="Hibbett D.S."/>
            <person name="Martin F."/>
        </authorList>
    </citation>
    <scope>NUCLEOTIDE SEQUENCE [LARGE SCALE GENOMIC DNA]</scope>
    <source>
        <strain evidence="2">F 1598</strain>
    </source>
</reference>
<gene>
    <name evidence="1" type="ORF">PILCRDRAFT_76068</name>
</gene>
<sequence length="103" mass="11464">NASIGFSNFQICLGQSACLIPPIVPVTVASPVSDDTDATCAKRVIEKLQTDIAEVKDNLFQEKVFQTFYANQNRSPDIPFKVGDKVMLSTLHHHQEFKKKGEK</sequence>
<name>A0A0C3AVS6_PILCF</name>